<feature type="region of interest" description="Disordered" evidence="1">
    <location>
        <begin position="255"/>
        <end position="274"/>
    </location>
</feature>
<accession>A0A7J6IDT3</accession>
<dbReference type="AlphaFoldDB" id="A0A7J6IDT3"/>
<dbReference type="OrthoDB" id="5032954at2759"/>
<keyword evidence="3" id="KW-1185">Reference proteome</keyword>
<feature type="compositionally biased region" description="Basic and acidic residues" evidence="1">
    <location>
        <begin position="265"/>
        <end position="274"/>
    </location>
</feature>
<dbReference type="Proteomes" id="UP000011096">
    <property type="component" value="Unassembled WGS sequence"/>
</dbReference>
<dbReference type="GeneID" id="90980690"/>
<dbReference type="InParanoid" id="A0A7J6IDT3"/>
<protein>
    <submittedName>
        <fullName evidence="2">Uncharacterized protein</fullName>
    </submittedName>
</protein>
<reference evidence="2 3" key="1">
    <citation type="submission" date="2012-08" db="EMBL/GenBank/DDBJ databases">
        <authorList>
            <person name="Gan P.H.P."/>
            <person name="Ikeda K."/>
            <person name="Irieda H."/>
            <person name="Narusaka M."/>
            <person name="O'Connell R.J."/>
            <person name="Narusaka Y."/>
            <person name="Takano Y."/>
            <person name="Kubo Y."/>
            <person name="Shirasu K."/>
        </authorList>
    </citation>
    <scope>NUCLEOTIDE SEQUENCE [LARGE SCALE GENOMIC DNA]</scope>
    <source>
        <strain evidence="2 3">Nara gc5</strain>
    </source>
</reference>
<evidence type="ECO:0000313" key="3">
    <source>
        <dbReference type="Proteomes" id="UP000011096"/>
    </source>
</evidence>
<evidence type="ECO:0000256" key="1">
    <source>
        <dbReference type="SAM" id="MobiDB-lite"/>
    </source>
</evidence>
<gene>
    <name evidence="2" type="ORF">CGGC5_v017102</name>
</gene>
<comment type="caution">
    <text evidence="2">The sequence shown here is derived from an EMBL/GenBank/DDBJ whole genome shotgun (WGS) entry which is preliminary data.</text>
</comment>
<sequence>MQIKTTTRVPLGVSKRLVLIHVEHRVEHEYEKLTERSVDEPCLVRHRRSKELAVCRLTWLQGVDGIGRIAHRNVAAIHSIFQQSRVAFLIHEQLEVGLQELAMITEIHIASALSQVVDAIHHLVAEKIRFPIESIRVSRCGVVKIVLNICFQPAVDVVADAEQYWSRVYGNIIRSIRSQLQRLPLSFVAREFLLTHHEETLPDRQHRFLKRSNGPNGLLALIAQTLDAKEVAMIDRTPDDPVPCDLVTRMYGRTRREQPSVMQRNNEESVDVRY</sequence>
<dbReference type="RefSeq" id="XP_066006996.1">
    <property type="nucleotide sequence ID" value="XM_066153756.1"/>
</dbReference>
<proteinExistence type="predicted"/>
<organism evidence="2 3">
    <name type="scientific">Colletotrichum fructicola (strain Nara gc5)</name>
    <name type="common">Anthracnose fungus</name>
    <name type="synonym">Colletotrichum gloeosporioides (strain Nara gc5)</name>
    <dbReference type="NCBI Taxonomy" id="1213859"/>
    <lineage>
        <taxon>Eukaryota</taxon>
        <taxon>Fungi</taxon>
        <taxon>Dikarya</taxon>
        <taxon>Ascomycota</taxon>
        <taxon>Pezizomycotina</taxon>
        <taxon>Sordariomycetes</taxon>
        <taxon>Hypocreomycetidae</taxon>
        <taxon>Glomerellales</taxon>
        <taxon>Glomerellaceae</taxon>
        <taxon>Colletotrichum</taxon>
        <taxon>Colletotrichum gloeosporioides species complex</taxon>
    </lineage>
</organism>
<name>A0A7J6IDT3_COLFN</name>
<reference evidence="2 3" key="2">
    <citation type="submission" date="2020-04" db="EMBL/GenBank/DDBJ databases">
        <title>Genome sequencing and assembly of multiple isolates from the Colletotrichum gloeosporioides species complex.</title>
        <authorList>
            <person name="Gan P."/>
            <person name="Shirasu K."/>
        </authorList>
    </citation>
    <scope>NUCLEOTIDE SEQUENCE [LARGE SCALE GENOMIC DNA]</scope>
    <source>
        <strain evidence="2 3">Nara gc5</strain>
    </source>
</reference>
<dbReference type="EMBL" id="ANPB02000011">
    <property type="protein sequence ID" value="KAF4474412.1"/>
    <property type="molecule type" value="Genomic_DNA"/>
</dbReference>
<evidence type="ECO:0000313" key="2">
    <source>
        <dbReference type="EMBL" id="KAF4474412.1"/>
    </source>
</evidence>